<comment type="caution">
    <text evidence="1">The sequence shown here is derived from an EMBL/GenBank/DDBJ whole genome shotgun (WGS) entry which is preliminary data.</text>
</comment>
<reference evidence="1" key="1">
    <citation type="submission" date="2021-06" db="EMBL/GenBank/DDBJ databases">
        <authorList>
            <person name="Kallberg Y."/>
            <person name="Tangrot J."/>
            <person name="Rosling A."/>
        </authorList>
    </citation>
    <scope>NUCLEOTIDE SEQUENCE</scope>
    <source>
        <strain evidence="1">MT106</strain>
    </source>
</reference>
<dbReference type="Proteomes" id="UP000789831">
    <property type="component" value="Unassembled WGS sequence"/>
</dbReference>
<name>A0A9N8Z6E5_9GLOM</name>
<accession>A0A9N8Z6E5</accession>
<protein>
    <submittedName>
        <fullName evidence="1">5794_t:CDS:1</fullName>
    </submittedName>
</protein>
<gene>
    <name evidence="1" type="ORF">AGERDE_LOCUS3158</name>
</gene>
<sequence length="418" mass="47619">MLKKLLACKKCKVDLEQLLQNLNTGEVNRIVTNELLDREDGLNAVNEIFSKNYNGIVKTGEESLAAFNEAAKVLKVIVTEKWKNIKIKETLCVVIWKDDCQIEMEHFFNSQSNIIQIRNYNYEPIENSSAAEQDVILVPILSGIFGGDVKEQLLEDVLEKSPFKLRISISDIGGVARFASLGQFFEMQDFIQSFPILDGCFVHRTTDIATFPKSALRELIRRIVTGTSVSDGTQLSETYLDLNRYGIFCYPLLSNGRFLIMVPYILLWKLNNNVSVLPSDLLTFLCRKWTRQNFEKLECKIKPSVEQEVTQCIPRTRKYIRILLSTVFLCYTGNPAIDSHSCRKGRVIASEVIRWYNKAMEKFENTDFFHNNSNSLQTLTALLNSGTNVGSDKHVPLHSTHRNANSDNKIVLMTLQLA</sequence>
<keyword evidence="2" id="KW-1185">Reference proteome</keyword>
<evidence type="ECO:0000313" key="2">
    <source>
        <dbReference type="Proteomes" id="UP000789831"/>
    </source>
</evidence>
<evidence type="ECO:0000313" key="1">
    <source>
        <dbReference type="EMBL" id="CAG8479443.1"/>
    </source>
</evidence>
<proteinExistence type="predicted"/>
<dbReference type="AlphaFoldDB" id="A0A9N8Z6E5"/>
<organism evidence="1 2">
    <name type="scientific">Ambispora gerdemannii</name>
    <dbReference type="NCBI Taxonomy" id="144530"/>
    <lineage>
        <taxon>Eukaryota</taxon>
        <taxon>Fungi</taxon>
        <taxon>Fungi incertae sedis</taxon>
        <taxon>Mucoromycota</taxon>
        <taxon>Glomeromycotina</taxon>
        <taxon>Glomeromycetes</taxon>
        <taxon>Archaeosporales</taxon>
        <taxon>Ambisporaceae</taxon>
        <taxon>Ambispora</taxon>
    </lineage>
</organism>
<dbReference type="EMBL" id="CAJVPL010000291">
    <property type="protein sequence ID" value="CAG8479443.1"/>
    <property type="molecule type" value="Genomic_DNA"/>
</dbReference>